<keyword evidence="2" id="KW-1185">Reference proteome</keyword>
<organism evidence="1 2">
    <name type="scientific">Toxocara canis</name>
    <name type="common">Canine roundworm</name>
    <dbReference type="NCBI Taxonomy" id="6265"/>
    <lineage>
        <taxon>Eukaryota</taxon>
        <taxon>Metazoa</taxon>
        <taxon>Ecdysozoa</taxon>
        <taxon>Nematoda</taxon>
        <taxon>Chromadorea</taxon>
        <taxon>Rhabditida</taxon>
        <taxon>Spirurina</taxon>
        <taxon>Ascaridomorpha</taxon>
        <taxon>Ascaridoidea</taxon>
        <taxon>Toxocaridae</taxon>
        <taxon>Toxocara</taxon>
    </lineage>
</organism>
<proteinExistence type="predicted"/>
<accession>A0A0B2V4D9</accession>
<gene>
    <name evidence="1" type="ORF">Tcan_09925</name>
</gene>
<protein>
    <submittedName>
        <fullName evidence="1">Uncharacterized protein</fullName>
    </submittedName>
</protein>
<evidence type="ECO:0000313" key="1">
    <source>
        <dbReference type="EMBL" id="KHN76349.1"/>
    </source>
</evidence>
<name>A0A0B2V4D9_TOXCA</name>
<dbReference type="Proteomes" id="UP000031036">
    <property type="component" value="Unassembled WGS sequence"/>
</dbReference>
<sequence length="104" mass="11400">MSGHLRSVSNVEEAVPYAQSLVANGNRLIIVTPTEANVKLFSKLTNETFYIANFDSNDAVQMTQAICGSQRQSYDIVEGVKATEKPVVADVEQLPADKKQNNQN</sequence>
<reference evidence="1 2" key="1">
    <citation type="submission" date="2014-11" db="EMBL/GenBank/DDBJ databases">
        <title>Genetic blueprint of the zoonotic pathogen Toxocara canis.</title>
        <authorList>
            <person name="Zhu X.-Q."/>
            <person name="Korhonen P.K."/>
            <person name="Cai H."/>
            <person name="Young N.D."/>
            <person name="Nejsum P."/>
            <person name="von Samson-Himmelstjerna G."/>
            <person name="Boag P.R."/>
            <person name="Tan P."/>
            <person name="Li Q."/>
            <person name="Min J."/>
            <person name="Yang Y."/>
            <person name="Wang X."/>
            <person name="Fang X."/>
            <person name="Hall R.S."/>
            <person name="Hofmann A."/>
            <person name="Sternberg P.W."/>
            <person name="Jex A.R."/>
            <person name="Gasser R.B."/>
        </authorList>
    </citation>
    <scope>NUCLEOTIDE SEQUENCE [LARGE SCALE GENOMIC DNA]</scope>
    <source>
        <strain evidence="1">PN_DK_2014</strain>
    </source>
</reference>
<comment type="caution">
    <text evidence="1">The sequence shown here is derived from an EMBL/GenBank/DDBJ whole genome shotgun (WGS) entry which is preliminary data.</text>
</comment>
<dbReference type="AlphaFoldDB" id="A0A0B2V4D9"/>
<evidence type="ECO:0000313" key="2">
    <source>
        <dbReference type="Proteomes" id="UP000031036"/>
    </source>
</evidence>
<dbReference type="EMBL" id="JPKZ01002528">
    <property type="protein sequence ID" value="KHN76349.1"/>
    <property type="molecule type" value="Genomic_DNA"/>
</dbReference>